<gene>
    <name evidence="2" type="ORF">J2Z43_000029</name>
</gene>
<evidence type="ECO:0000313" key="2">
    <source>
        <dbReference type="EMBL" id="MBP1853639.1"/>
    </source>
</evidence>
<dbReference type="RefSeq" id="WP_209455315.1">
    <property type="nucleotide sequence ID" value="NZ_BAAACS010000017.1"/>
</dbReference>
<feature type="transmembrane region" description="Helical" evidence="1">
    <location>
        <begin position="12"/>
        <end position="33"/>
    </location>
</feature>
<dbReference type="NCBIfam" id="TIGR04223">
    <property type="entry name" value="quorum_AgrD"/>
    <property type="match status" value="1"/>
</dbReference>
<dbReference type="Proteomes" id="UP000767291">
    <property type="component" value="Unassembled WGS sequence"/>
</dbReference>
<dbReference type="EMBL" id="JAGGJX010000001">
    <property type="protein sequence ID" value="MBP1853639.1"/>
    <property type="molecule type" value="Genomic_DNA"/>
</dbReference>
<sequence>MNKNLIKILRGLSSIAFAFSVMSANTTCLWASYQPEIDDSVKKLKKL</sequence>
<dbReference type="InterPro" id="IPR009229">
    <property type="entry name" value="AgrD"/>
</dbReference>
<evidence type="ECO:0000313" key="3">
    <source>
        <dbReference type="Proteomes" id="UP000767291"/>
    </source>
</evidence>
<keyword evidence="3" id="KW-1185">Reference proteome</keyword>
<protein>
    <submittedName>
        <fullName evidence="2">Cyclic lactone autoinducer peptide</fullName>
    </submittedName>
</protein>
<name>A0ABS4E6U4_9FIRM</name>
<keyword evidence="1" id="KW-1133">Transmembrane helix</keyword>
<reference evidence="2 3" key="1">
    <citation type="submission" date="2021-03" db="EMBL/GenBank/DDBJ databases">
        <title>Genomic Encyclopedia of Type Strains, Phase IV (KMG-IV): sequencing the most valuable type-strain genomes for metagenomic binning, comparative biology and taxonomic classification.</title>
        <authorList>
            <person name="Goeker M."/>
        </authorList>
    </citation>
    <scope>NUCLEOTIDE SEQUENCE [LARGE SCALE GENOMIC DNA]</scope>
    <source>
        <strain evidence="2 3">DSM 1289</strain>
    </source>
</reference>
<organism evidence="2 3">
    <name type="scientific">Metaclostridioides mangenotii</name>
    <dbReference type="NCBI Taxonomy" id="1540"/>
    <lineage>
        <taxon>Bacteria</taxon>
        <taxon>Bacillati</taxon>
        <taxon>Bacillota</taxon>
        <taxon>Clostridia</taxon>
        <taxon>Peptostreptococcales</taxon>
        <taxon>Peptostreptococcaceae</taxon>
        <taxon>Metaclostridioides</taxon>
    </lineage>
</organism>
<accession>A0ABS4E6U4</accession>
<comment type="caution">
    <text evidence="2">The sequence shown here is derived from an EMBL/GenBank/DDBJ whole genome shotgun (WGS) entry which is preliminary data.</text>
</comment>
<evidence type="ECO:0000256" key="1">
    <source>
        <dbReference type="SAM" id="Phobius"/>
    </source>
</evidence>
<proteinExistence type="predicted"/>
<keyword evidence="1" id="KW-0812">Transmembrane</keyword>
<keyword evidence="1" id="KW-0472">Membrane</keyword>